<dbReference type="Proteomes" id="UP000198644">
    <property type="component" value="Unassembled WGS sequence"/>
</dbReference>
<evidence type="ECO:0000313" key="5">
    <source>
        <dbReference type="Proteomes" id="UP000198644"/>
    </source>
</evidence>
<dbReference type="Gene3D" id="3.40.50.2300">
    <property type="match status" value="1"/>
</dbReference>
<dbReference type="GO" id="GO:0009898">
    <property type="term" value="C:cytoplasmic side of plasma membrane"/>
    <property type="evidence" value="ECO:0007669"/>
    <property type="project" value="TreeGrafter"/>
</dbReference>
<dbReference type="InterPro" id="IPR025669">
    <property type="entry name" value="AAA_dom"/>
</dbReference>
<dbReference type="PANTHER" id="PTHR43384">
    <property type="entry name" value="SEPTUM SITE-DETERMINING PROTEIN MIND HOMOLOG, CHLOROPLASTIC-RELATED"/>
    <property type="match status" value="1"/>
</dbReference>
<dbReference type="InterPro" id="IPR011006">
    <property type="entry name" value="CheY-like_superfamily"/>
</dbReference>
<dbReference type="AlphaFoldDB" id="A0A1I6JGC1"/>
<evidence type="ECO:0000256" key="1">
    <source>
        <dbReference type="ARBA" id="ARBA00022741"/>
    </source>
</evidence>
<reference evidence="4 5" key="1">
    <citation type="submission" date="2016-10" db="EMBL/GenBank/DDBJ databases">
        <authorList>
            <person name="de Groot N.N."/>
        </authorList>
    </citation>
    <scope>NUCLEOTIDE SEQUENCE [LARGE SCALE GENOMIC DNA]</scope>
    <source>
        <strain evidence="4 5">CGMCC 1.9167</strain>
    </source>
</reference>
<gene>
    <name evidence="4" type="ORF">SAMN05216203_2994</name>
</gene>
<organism evidence="4 5">
    <name type="scientific">Marinobacter daqiaonensis</name>
    <dbReference type="NCBI Taxonomy" id="650891"/>
    <lineage>
        <taxon>Bacteria</taxon>
        <taxon>Pseudomonadati</taxon>
        <taxon>Pseudomonadota</taxon>
        <taxon>Gammaproteobacteria</taxon>
        <taxon>Pseudomonadales</taxon>
        <taxon>Marinobacteraceae</taxon>
        <taxon>Marinobacter</taxon>
    </lineage>
</organism>
<dbReference type="GO" id="GO:0005829">
    <property type="term" value="C:cytosol"/>
    <property type="evidence" value="ECO:0007669"/>
    <property type="project" value="TreeGrafter"/>
</dbReference>
<name>A0A1I6JGC1_9GAMM</name>
<dbReference type="STRING" id="650891.SAMN05216203_2994"/>
<evidence type="ECO:0000256" key="2">
    <source>
        <dbReference type="ARBA" id="ARBA00022840"/>
    </source>
</evidence>
<accession>A0A1I6JGC1</accession>
<dbReference type="PANTHER" id="PTHR43384:SF6">
    <property type="entry name" value="SEPTUM SITE-DETERMINING PROTEIN MIND HOMOLOG, CHLOROPLASTIC"/>
    <property type="match status" value="1"/>
</dbReference>
<feature type="domain" description="AAA" evidence="3">
    <location>
        <begin position="135"/>
        <end position="297"/>
    </location>
</feature>
<proteinExistence type="predicted"/>
<evidence type="ECO:0000313" key="4">
    <source>
        <dbReference type="EMBL" id="SFR78011.1"/>
    </source>
</evidence>
<dbReference type="SUPFAM" id="SSF52172">
    <property type="entry name" value="CheY-like"/>
    <property type="match status" value="1"/>
</dbReference>
<keyword evidence="1" id="KW-0547">Nucleotide-binding</keyword>
<keyword evidence="5" id="KW-1185">Reference proteome</keyword>
<protein>
    <submittedName>
        <fullName evidence="4">Pilus assembly protein CpaE</fullName>
    </submittedName>
</protein>
<evidence type="ECO:0000259" key="3">
    <source>
        <dbReference type="Pfam" id="PF13614"/>
    </source>
</evidence>
<dbReference type="EMBL" id="FOYW01000002">
    <property type="protein sequence ID" value="SFR78011.1"/>
    <property type="molecule type" value="Genomic_DNA"/>
</dbReference>
<dbReference type="Pfam" id="PF13614">
    <property type="entry name" value="AAA_31"/>
    <property type="match status" value="1"/>
</dbReference>
<dbReference type="GO" id="GO:0005524">
    <property type="term" value="F:ATP binding"/>
    <property type="evidence" value="ECO:0007669"/>
    <property type="project" value="UniProtKB-KW"/>
</dbReference>
<dbReference type="GO" id="GO:0016887">
    <property type="term" value="F:ATP hydrolysis activity"/>
    <property type="evidence" value="ECO:0007669"/>
    <property type="project" value="TreeGrafter"/>
</dbReference>
<dbReference type="InterPro" id="IPR050625">
    <property type="entry name" value="ParA/MinD_ATPase"/>
</dbReference>
<sequence>MRYQMEILLAGCSREGLSMLESLLGARREVRVTTKVLADSGVDPLRDVSPIPDAMVLMVSENWRSELAALTDRSTTSRPPLLVIGEKDNAELIRVAMRAGARDFLSMPVAEAEIGQFIGQLQRDHRSQSSHKTARLTAVINAKGGSGASMVAANLAHILAESIQKHTVLLDMDMQFGALPLYFNLTPRNGLVRALELVDSLDLMALEGYVLNHQSGLDLMAATSEDKVTIADVPEDRVEMLLKLLGEAYEDIVVDLPRWISGATAMTLEHADHVLVVMEQGIAHLRDAQRLVSILRTELNISNSQVTVAVNRFSKSSPVSLKDISGALPDVRIVTLPNDYKRVSQSINIGSPLLESVPGASITRELVKVTRSLSGGGGQLRSAGSRWSLLSWARQA</sequence>
<keyword evidence="2" id="KW-0067">ATP-binding</keyword>
<dbReference type="GO" id="GO:0051782">
    <property type="term" value="P:negative regulation of cell division"/>
    <property type="evidence" value="ECO:0007669"/>
    <property type="project" value="TreeGrafter"/>
</dbReference>
<dbReference type="SUPFAM" id="SSF52540">
    <property type="entry name" value="P-loop containing nucleoside triphosphate hydrolases"/>
    <property type="match status" value="1"/>
</dbReference>
<dbReference type="RefSeq" id="WP_206675724.1">
    <property type="nucleotide sequence ID" value="NZ_FOYW01000002.1"/>
</dbReference>
<dbReference type="InterPro" id="IPR027417">
    <property type="entry name" value="P-loop_NTPase"/>
</dbReference>
<dbReference type="Gene3D" id="3.40.50.300">
    <property type="entry name" value="P-loop containing nucleotide triphosphate hydrolases"/>
    <property type="match status" value="1"/>
</dbReference>